<organism evidence="2 3">
    <name type="scientific">Carpinus fangiana</name>
    <dbReference type="NCBI Taxonomy" id="176857"/>
    <lineage>
        <taxon>Eukaryota</taxon>
        <taxon>Viridiplantae</taxon>
        <taxon>Streptophyta</taxon>
        <taxon>Embryophyta</taxon>
        <taxon>Tracheophyta</taxon>
        <taxon>Spermatophyta</taxon>
        <taxon>Magnoliopsida</taxon>
        <taxon>eudicotyledons</taxon>
        <taxon>Gunneridae</taxon>
        <taxon>Pentapetalae</taxon>
        <taxon>rosids</taxon>
        <taxon>fabids</taxon>
        <taxon>Fagales</taxon>
        <taxon>Betulaceae</taxon>
        <taxon>Carpinus</taxon>
    </lineage>
</organism>
<dbReference type="Proteomes" id="UP000327013">
    <property type="component" value="Unassembled WGS sequence"/>
</dbReference>
<evidence type="ECO:0000313" key="2">
    <source>
        <dbReference type="EMBL" id="KAB8346341.1"/>
    </source>
</evidence>
<feature type="compositionally biased region" description="Polar residues" evidence="1">
    <location>
        <begin position="80"/>
        <end position="91"/>
    </location>
</feature>
<feature type="compositionally biased region" description="Pro residues" evidence="1">
    <location>
        <begin position="108"/>
        <end position="121"/>
    </location>
</feature>
<sequence>MSDSEHQSAERQRSPRPVSTMALDFNNFLDGAFNLGGEIPTLMESVQDKQDQVSKHNRELEELEARLKAMEERLTKSGAKGSSSSMTTSVKGEQPEASPRPKSSRNAGPPPPTRAPPPPVPSDSERPPTRAPPSRPGTAGRPPTSGRSAKYDYETQPMPEARDQSEYGIAH</sequence>
<accession>A0A5N6KVD4</accession>
<dbReference type="AlphaFoldDB" id="A0A5N6KVD4"/>
<evidence type="ECO:0000313" key="3">
    <source>
        <dbReference type="Proteomes" id="UP000327013"/>
    </source>
</evidence>
<evidence type="ECO:0000256" key="1">
    <source>
        <dbReference type="SAM" id="MobiDB-lite"/>
    </source>
</evidence>
<feature type="region of interest" description="Disordered" evidence="1">
    <location>
        <begin position="44"/>
        <end position="171"/>
    </location>
</feature>
<feature type="compositionally biased region" description="Basic and acidic residues" evidence="1">
    <location>
        <begin position="46"/>
        <end position="75"/>
    </location>
</feature>
<name>A0A5N6KVD4_9ROSI</name>
<proteinExistence type="predicted"/>
<reference evidence="2 3" key="1">
    <citation type="submission" date="2019-06" db="EMBL/GenBank/DDBJ databases">
        <title>A chromosomal-level reference genome of Carpinus fangiana (Coryloideae, Betulaceae).</title>
        <authorList>
            <person name="Yang X."/>
            <person name="Wang Z."/>
            <person name="Zhang L."/>
            <person name="Hao G."/>
            <person name="Liu J."/>
            <person name="Yang Y."/>
        </authorList>
    </citation>
    <scope>NUCLEOTIDE SEQUENCE [LARGE SCALE GENOMIC DNA]</scope>
    <source>
        <strain evidence="2">Cfa_2016G</strain>
        <tissue evidence="2">Leaf</tissue>
    </source>
</reference>
<dbReference type="EMBL" id="VIBQ01000013">
    <property type="protein sequence ID" value="KAB8346341.1"/>
    <property type="molecule type" value="Genomic_DNA"/>
</dbReference>
<protein>
    <submittedName>
        <fullName evidence="2">Uncharacterized protein</fullName>
    </submittedName>
</protein>
<keyword evidence="3" id="KW-1185">Reference proteome</keyword>
<comment type="caution">
    <text evidence="2">The sequence shown here is derived from an EMBL/GenBank/DDBJ whole genome shotgun (WGS) entry which is preliminary data.</text>
</comment>
<gene>
    <name evidence="2" type="ORF">FH972_023384</name>
</gene>